<gene>
    <name evidence="2" type="primary">rfbF</name>
    <name evidence="2" type="ORF">DSM107010_46750</name>
</gene>
<keyword evidence="3" id="KW-1185">Reference proteome</keyword>
<feature type="domain" description="Nucleotidyl transferase" evidence="1">
    <location>
        <begin position="2"/>
        <end position="211"/>
    </location>
</feature>
<sequence length="257" mass="29259">MKAVILAGGLGTRLSEETTVKPKPMVEIGGRPILWHIMKIYSASGINDFIICCGYKGYLIKEYFANYFLHMSDVTFDMRFNQMNVHCGYAEPWRVTLVDTGDKTMTGGRLKRVREHIGNETFCFTYGDGVSSVNIKEIVKFHKEQNTLATLTASQPPGRFGAIHLEGDQTKITSFREKPDGDGAWVNSGFFVLEPETIDLIEDDNTVWEQEPLQKLAQMDELSAYKHPGFWQPMDTLRDKHLLEELWNSGSAPWKVW</sequence>
<proteinExistence type="predicted"/>
<dbReference type="Proteomes" id="UP000282574">
    <property type="component" value="Unassembled WGS sequence"/>
</dbReference>
<dbReference type="EMBL" id="RSCK01000051">
    <property type="protein sequence ID" value="RUT08759.1"/>
    <property type="molecule type" value="Genomic_DNA"/>
</dbReference>
<dbReference type="GO" id="GO:0047343">
    <property type="term" value="F:glucose-1-phosphate cytidylyltransferase activity"/>
    <property type="evidence" value="ECO:0007669"/>
    <property type="project" value="InterPro"/>
</dbReference>
<accession>A0AB37UEN4</accession>
<dbReference type="SUPFAM" id="SSF53448">
    <property type="entry name" value="Nucleotide-diphospho-sugar transferases"/>
    <property type="match status" value="1"/>
</dbReference>
<name>A0AB37UEN4_9CYAN</name>
<dbReference type="InterPro" id="IPR013446">
    <property type="entry name" value="G1P_cyt_trans-like"/>
</dbReference>
<organism evidence="2 3">
    <name type="scientific">Chroococcidiopsis cubana SAG 39.79</name>
    <dbReference type="NCBI Taxonomy" id="388085"/>
    <lineage>
        <taxon>Bacteria</taxon>
        <taxon>Bacillati</taxon>
        <taxon>Cyanobacteriota</taxon>
        <taxon>Cyanophyceae</taxon>
        <taxon>Chroococcidiopsidales</taxon>
        <taxon>Chroococcidiopsidaceae</taxon>
        <taxon>Chroococcidiopsis</taxon>
    </lineage>
</organism>
<dbReference type="InterPro" id="IPR029044">
    <property type="entry name" value="Nucleotide-diphossugar_trans"/>
</dbReference>
<dbReference type="PANTHER" id="PTHR47183">
    <property type="entry name" value="GLUCOSE-1-PHOSPHATE CYTIDYLYLTRANSFERASE-RELATED"/>
    <property type="match status" value="1"/>
</dbReference>
<dbReference type="Gene3D" id="3.90.550.10">
    <property type="entry name" value="Spore Coat Polysaccharide Biosynthesis Protein SpsA, Chain A"/>
    <property type="match status" value="1"/>
</dbReference>
<dbReference type="GO" id="GO:0009243">
    <property type="term" value="P:O antigen biosynthetic process"/>
    <property type="evidence" value="ECO:0007669"/>
    <property type="project" value="InterPro"/>
</dbReference>
<evidence type="ECO:0000313" key="2">
    <source>
        <dbReference type="EMBL" id="RUT08759.1"/>
    </source>
</evidence>
<dbReference type="CDD" id="cd02524">
    <property type="entry name" value="G1P_cytidylyltransferase"/>
    <property type="match status" value="1"/>
</dbReference>
<dbReference type="Pfam" id="PF00483">
    <property type="entry name" value="NTP_transferase"/>
    <property type="match status" value="1"/>
</dbReference>
<dbReference type="PANTHER" id="PTHR47183:SF1">
    <property type="entry name" value="GLUCOSE-1-PHOSPHATE CYTIDYLYLTRANSFERASE"/>
    <property type="match status" value="1"/>
</dbReference>
<dbReference type="InterPro" id="IPR005835">
    <property type="entry name" value="NTP_transferase_dom"/>
</dbReference>
<dbReference type="RefSeq" id="WP_015152326.1">
    <property type="nucleotide sequence ID" value="NZ_JAVKZF010000002.1"/>
</dbReference>
<evidence type="ECO:0000259" key="1">
    <source>
        <dbReference type="Pfam" id="PF00483"/>
    </source>
</evidence>
<protein>
    <submittedName>
        <fullName evidence="2">Glucose-1-phosphate cytidylyltransferase</fullName>
    </submittedName>
</protein>
<comment type="caution">
    <text evidence="2">The sequence shown here is derived from an EMBL/GenBank/DDBJ whole genome shotgun (WGS) entry which is preliminary data.</text>
</comment>
<reference evidence="2 3" key="1">
    <citation type="journal article" date="2019" name="Genome Biol. Evol.">
        <title>Day and night: Metabolic profiles and evolutionary relationships of six axenic non-marine cyanobacteria.</title>
        <authorList>
            <person name="Will S.E."/>
            <person name="Henke P."/>
            <person name="Boedeker C."/>
            <person name="Huang S."/>
            <person name="Brinkmann H."/>
            <person name="Rohde M."/>
            <person name="Jarek M."/>
            <person name="Friedl T."/>
            <person name="Seufert S."/>
            <person name="Schumacher M."/>
            <person name="Overmann J."/>
            <person name="Neumann-Schaal M."/>
            <person name="Petersen J."/>
        </authorList>
    </citation>
    <scope>NUCLEOTIDE SEQUENCE [LARGE SCALE GENOMIC DNA]</scope>
    <source>
        <strain evidence="2 3">SAG 39.79</strain>
    </source>
</reference>
<dbReference type="AlphaFoldDB" id="A0AB37UEN4"/>
<keyword evidence="2" id="KW-0548">Nucleotidyltransferase</keyword>
<dbReference type="NCBIfam" id="TIGR02623">
    <property type="entry name" value="G1P_cyt_trans"/>
    <property type="match status" value="1"/>
</dbReference>
<dbReference type="InterPro" id="IPR046981">
    <property type="entry name" value="G1P_cyt_trans"/>
</dbReference>
<evidence type="ECO:0000313" key="3">
    <source>
        <dbReference type="Proteomes" id="UP000282574"/>
    </source>
</evidence>
<keyword evidence="2" id="KW-0808">Transferase</keyword>